<dbReference type="RefSeq" id="WP_097530843.1">
    <property type="nucleotide sequence ID" value="NZ_NSLJ01000004.1"/>
</dbReference>
<evidence type="ECO:0000313" key="1">
    <source>
        <dbReference type="EMBL" id="PDP44686.1"/>
    </source>
</evidence>
<sequence length="667" mass="77532">MYQIIDGRPAISVNDWCRAGLTLDMFKNDSKRGYLSILRRGTNGNTIIDVRSIKRPDRLKVIEEVMGRVPSEQPRDIYEVREDYEARDFYTSFRKPDGQALAAETVRLMTAKASIFNALRDGMRKQIERRAASGSKLKKGVFWETMLDWHSEQCRTSNMRFGAVVPEYTNVRSFERAFKNYLNDGYTSLLPKNIGNDSRRKVSRSAENLLLSLWRTHDKPFISRVSELYQEFVSGTKEIFDKETGEVFRPKDFMYKGRPLEICEQTIWLYLKDVMNNTAVYADRNGNFDFVNSQRPKNVRKLGQYSLSKISMDDVALSRKSVRGWVYKYICVDVVSGYYFRPAYVVGKPSLNTVYESFRNVFCELQQLGLPMPGELEVEHHLMQDIEWLGEAFQYVRFCTSPTEKRAEHNIKALKWGTAKKWGHTRGRWYAKSEAYRSVRNKVSGDYVEPEYQPQTIVADDLADIERHNNSLHPLQRKYPGMTRRDVLLKYANPNLQRIAPEQLYKFIGNDTETTIRNNDYVAVANAEFCLTDFDALKRLKANNRNVTAYWLPDEDGSVSRVYLYQGDTYIGEAIDRGQFAYNECAIERTEEDEAKMLEQYKRAAKFDKKVRDRRAEIPHTGMIEASDAADIASVAVDIMEITENEQPDGYEEDEFTDWSQRARDMF</sequence>
<reference evidence="1 2" key="1">
    <citation type="submission" date="2017-09" db="EMBL/GenBank/DDBJ databases">
        <title>Phase variable restriction modification systems are present in the genome sequences of periodontal pathogens Prevotella intermedia, Tannerella forsythia and Porphyromonas gingivalis.</title>
        <authorList>
            <person name="Haigh R.D."/>
            <person name="Crawford L."/>
            <person name="Ralph J."/>
            <person name="Wanford J."/>
            <person name="Vartoukian S.R."/>
            <person name="Hijazib K."/>
            <person name="Wade W."/>
            <person name="Oggioni M.R."/>
        </authorList>
    </citation>
    <scope>NUCLEOTIDE SEQUENCE [LARGE SCALE GENOMIC DNA]</scope>
    <source>
        <strain evidence="1 2">WW11663</strain>
    </source>
</reference>
<gene>
    <name evidence="1" type="ORF">CLI86_02070</name>
</gene>
<organism evidence="1 2">
    <name type="scientific">Tannerella forsythia</name>
    <name type="common">Bacteroides forsythus</name>
    <dbReference type="NCBI Taxonomy" id="28112"/>
    <lineage>
        <taxon>Bacteria</taxon>
        <taxon>Pseudomonadati</taxon>
        <taxon>Bacteroidota</taxon>
        <taxon>Bacteroidia</taxon>
        <taxon>Bacteroidales</taxon>
        <taxon>Tannerellaceae</taxon>
        <taxon>Tannerella</taxon>
    </lineage>
</organism>
<dbReference type="Proteomes" id="UP000219259">
    <property type="component" value="Unassembled WGS sequence"/>
</dbReference>
<protein>
    <submittedName>
        <fullName evidence="1">Uncharacterized protein</fullName>
    </submittedName>
</protein>
<proteinExistence type="predicted"/>
<evidence type="ECO:0000313" key="2">
    <source>
        <dbReference type="Proteomes" id="UP000219259"/>
    </source>
</evidence>
<comment type="caution">
    <text evidence="1">The sequence shown here is derived from an EMBL/GenBank/DDBJ whole genome shotgun (WGS) entry which is preliminary data.</text>
</comment>
<accession>A0A2A6EAN0</accession>
<name>A0A2A6EAN0_TANFO</name>
<dbReference type="EMBL" id="NSLJ01000004">
    <property type="protein sequence ID" value="PDP44686.1"/>
    <property type="molecule type" value="Genomic_DNA"/>
</dbReference>
<dbReference type="AlphaFoldDB" id="A0A2A6EAN0"/>